<dbReference type="RefSeq" id="WP_157561701.1">
    <property type="nucleotide sequence ID" value="NZ_WQKZ01000001.1"/>
</dbReference>
<evidence type="ECO:0000313" key="10">
    <source>
        <dbReference type="EMBL" id="MVN74927.1"/>
    </source>
</evidence>
<evidence type="ECO:0000256" key="3">
    <source>
        <dbReference type="ARBA" id="ARBA00022452"/>
    </source>
</evidence>
<comment type="subcellular location">
    <subcellularLocation>
        <location evidence="1 7">Cell outer membrane</location>
        <topology evidence="1 7">Multi-pass membrane protein</topology>
    </subcellularLocation>
</comment>
<evidence type="ECO:0000259" key="9">
    <source>
        <dbReference type="Pfam" id="PF07715"/>
    </source>
</evidence>
<evidence type="ECO:0000256" key="2">
    <source>
        <dbReference type="ARBA" id="ARBA00022448"/>
    </source>
</evidence>
<evidence type="ECO:0000256" key="1">
    <source>
        <dbReference type="ARBA" id="ARBA00004571"/>
    </source>
</evidence>
<dbReference type="Pfam" id="PF13715">
    <property type="entry name" value="CarbopepD_reg_2"/>
    <property type="match status" value="1"/>
</dbReference>
<proteinExistence type="inferred from homology"/>
<dbReference type="Proteomes" id="UP000441336">
    <property type="component" value="Unassembled WGS sequence"/>
</dbReference>
<comment type="similarity">
    <text evidence="7">Belongs to the TonB-dependent receptor family.</text>
</comment>
<organism evidence="10 11">
    <name type="scientific">Hymenobacter ginkgonis</name>
    <dbReference type="NCBI Taxonomy" id="2682976"/>
    <lineage>
        <taxon>Bacteria</taxon>
        <taxon>Pseudomonadati</taxon>
        <taxon>Bacteroidota</taxon>
        <taxon>Cytophagia</taxon>
        <taxon>Cytophagales</taxon>
        <taxon>Hymenobacteraceae</taxon>
        <taxon>Hymenobacter</taxon>
    </lineage>
</organism>
<sequence>MATRYSWLPARVALLFLLLLAGATHGAWAQQNAVEISGKVVDPKGEPLPGVTVVVKGTTTGASTGPDGNFSLKAPAGATLVFSSISYATQSVSVGSQRRLAVTMQEDVKALTDVVVVGYGTQKKSQTTGAISSVTAKEITELPISNPRQALQGRAAGVDVIQTGSEPGGGVAVRIRGRRSINASNDPLYVVDGIPLAGGIDDINPQDIASMEVLKDASATGIYGSRGANGVVLVTTRRGKAGKTTVGYDAYAGFSNALSEVDMMDGPQFAEYKREAYRTAGLYDDADRTASDKKIFSAIELDGIAKGRSTDYQKLLLRTGSIQSHQIGVQGGSEKTQFAISGNYFQERGIVKQTDFTRYTFRVNLDHQINSHIRVGTSTFGVYSVNNGADSPINNPNFDGFANPNYVARGFHPFGGALAENPLGQPFDDQGNLIFLPTPDGLRSNPAAEVVPGANVAETKTVRLFNSIYGEWKIADGLTYRLNFGPDITNQRFGRFTGTFTNARRLGAPTARTEYGQRFNYTLENIVNYNRKFGETKAHNLGVTALYSLQRDRYETAFIDVNAVSAETQSFYNLGQAGSFNAPGTDLQTWTLQSFMGRVNYDYKEKYLITLTGRYDGSSRFGANNKYGFFPSVALGWNMAEEQFFKNISWLDQLKLRASYGSIGNTGISPYQTQSLLARTSYAFGTAPAYGYRVGTLGNDDLKWETTSTANAGLDFSLWKGRVYGSVEVYQADTRDLLLYNQLPISNGFDRVLQNVGHTRNRGFEVTLTTVNVNLPSGFRWSTDLQFTRNREAIIELFNGKVDDIGNQRFIGQPLQVYYDYEKIGIWQTGEEDQAKLYGQKVGQIKIKDQNGDGKIDAVNDRVILGSTIPDWSGGITNRFEFKGFDLSFFIYARVGNMIRSTFHTTNNNLAGRYNNLDVNYWTPTNATNDFPRPNKDQEFPIYNTTLQYFDGSFVKVRNINFGYNFSPAVYSKMKISGLRVYTSILQPFIFATYRSKYKGIDPETSDIVGPDQTPSARQITFGINAKF</sequence>
<dbReference type="NCBIfam" id="TIGR04056">
    <property type="entry name" value="OMP_RagA_SusC"/>
    <property type="match status" value="1"/>
</dbReference>
<keyword evidence="6 7" id="KW-0998">Cell outer membrane</keyword>
<dbReference type="InterPro" id="IPR008969">
    <property type="entry name" value="CarboxyPept-like_regulatory"/>
</dbReference>
<feature type="signal peptide" evidence="8">
    <location>
        <begin position="1"/>
        <end position="29"/>
    </location>
</feature>
<keyword evidence="4 7" id="KW-0812">Transmembrane</keyword>
<feature type="chain" id="PRO_5029894363" evidence="8">
    <location>
        <begin position="30"/>
        <end position="1028"/>
    </location>
</feature>
<gene>
    <name evidence="10" type="ORF">GO988_01165</name>
</gene>
<dbReference type="InterPro" id="IPR037066">
    <property type="entry name" value="Plug_dom_sf"/>
</dbReference>
<name>A0A7K1T944_9BACT</name>
<keyword evidence="11" id="KW-1185">Reference proteome</keyword>
<evidence type="ECO:0000256" key="5">
    <source>
        <dbReference type="ARBA" id="ARBA00023136"/>
    </source>
</evidence>
<dbReference type="SUPFAM" id="SSF49464">
    <property type="entry name" value="Carboxypeptidase regulatory domain-like"/>
    <property type="match status" value="1"/>
</dbReference>
<dbReference type="PROSITE" id="PS52016">
    <property type="entry name" value="TONB_DEPENDENT_REC_3"/>
    <property type="match status" value="1"/>
</dbReference>
<protein>
    <submittedName>
        <fullName evidence="10">SusC/RagA family TonB-linked outer membrane protein</fullName>
    </submittedName>
</protein>
<keyword evidence="8" id="KW-0732">Signal</keyword>
<dbReference type="InterPro" id="IPR036942">
    <property type="entry name" value="Beta-barrel_TonB_sf"/>
</dbReference>
<dbReference type="GO" id="GO:0009279">
    <property type="term" value="C:cell outer membrane"/>
    <property type="evidence" value="ECO:0007669"/>
    <property type="project" value="UniProtKB-SubCell"/>
</dbReference>
<reference evidence="10 11" key="1">
    <citation type="submission" date="2019-12" db="EMBL/GenBank/DDBJ databases">
        <title>Hymenobacter sp. HMF4947 Genome sequencing and assembly.</title>
        <authorList>
            <person name="Kang H."/>
            <person name="Cha I."/>
            <person name="Kim H."/>
            <person name="Joh K."/>
        </authorList>
    </citation>
    <scope>NUCLEOTIDE SEQUENCE [LARGE SCALE GENOMIC DNA]</scope>
    <source>
        <strain evidence="10 11">HMF4947</strain>
    </source>
</reference>
<evidence type="ECO:0000256" key="8">
    <source>
        <dbReference type="SAM" id="SignalP"/>
    </source>
</evidence>
<dbReference type="Pfam" id="PF07715">
    <property type="entry name" value="Plug"/>
    <property type="match status" value="1"/>
</dbReference>
<dbReference type="InterPro" id="IPR012910">
    <property type="entry name" value="Plug_dom"/>
</dbReference>
<evidence type="ECO:0000256" key="4">
    <source>
        <dbReference type="ARBA" id="ARBA00022692"/>
    </source>
</evidence>
<dbReference type="InterPro" id="IPR023997">
    <property type="entry name" value="TonB-dep_OMP_SusC/RagA_CS"/>
</dbReference>
<dbReference type="Gene3D" id="2.40.170.20">
    <property type="entry name" value="TonB-dependent receptor, beta-barrel domain"/>
    <property type="match status" value="1"/>
</dbReference>
<dbReference type="AlphaFoldDB" id="A0A7K1T944"/>
<comment type="caution">
    <text evidence="10">The sequence shown here is derived from an EMBL/GenBank/DDBJ whole genome shotgun (WGS) entry which is preliminary data.</text>
</comment>
<dbReference type="FunFam" id="2.170.130.10:FF:000008">
    <property type="entry name" value="SusC/RagA family TonB-linked outer membrane protein"/>
    <property type="match status" value="1"/>
</dbReference>
<dbReference type="NCBIfam" id="TIGR04057">
    <property type="entry name" value="SusC_RagA_signa"/>
    <property type="match status" value="1"/>
</dbReference>
<dbReference type="EMBL" id="WQKZ01000001">
    <property type="protein sequence ID" value="MVN74927.1"/>
    <property type="molecule type" value="Genomic_DNA"/>
</dbReference>
<evidence type="ECO:0000256" key="7">
    <source>
        <dbReference type="PROSITE-ProRule" id="PRU01360"/>
    </source>
</evidence>
<feature type="domain" description="TonB-dependent receptor plug" evidence="9">
    <location>
        <begin position="124"/>
        <end position="231"/>
    </location>
</feature>
<dbReference type="InterPro" id="IPR039426">
    <property type="entry name" value="TonB-dep_rcpt-like"/>
</dbReference>
<keyword evidence="2 7" id="KW-0813">Transport</keyword>
<accession>A0A7K1T944</accession>
<dbReference type="Gene3D" id="2.170.130.10">
    <property type="entry name" value="TonB-dependent receptor, plug domain"/>
    <property type="match status" value="1"/>
</dbReference>
<dbReference type="InterPro" id="IPR023996">
    <property type="entry name" value="TonB-dep_OMP_SusC/RagA"/>
</dbReference>
<dbReference type="SUPFAM" id="SSF56935">
    <property type="entry name" value="Porins"/>
    <property type="match status" value="1"/>
</dbReference>
<dbReference type="Gene3D" id="2.60.40.1120">
    <property type="entry name" value="Carboxypeptidase-like, regulatory domain"/>
    <property type="match status" value="1"/>
</dbReference>
<keyword evidence="5 7" id="KW-0472">Membrane</keyword>
<evidence type="ECO:0000313" key="11">
    <source>
        <dbReference type="Proteomes" id="UP000441336"/>
    </source>
</evidence>
<keyword evidence="3 7" id="KW-1134">Transmembrane beta strand</keyword>
<evidence type="ECO:0000256" key="6">
    <source>
        <dbReference type="ARBA" id="ARBA00023237"/>
    </source>
</evidence>